<name>A0A4V3A069_9SPHI</name>
<dbReference type="CDD" id="cd12152">
    <property type="entry name" value="F1-ATPase_delta"/>
    <property type="match status" value="1"/>
</dbReference>
<keyword evidence="5" id="KW-0406">Ion transport</keyword>
<keyword evidence="7" id="KW-0139">CF(1)</keyword>
<dbReference type="InterPro" id="IPR020546">
    <property type="entry name" value="ATP_synth_F1_dsu/esu_N"/>
</dbReference>
<dbReference type="InterPro" id="IPR001469">
    <property type="entry name" value="ATP_synth_F1_dsu/esu"/>
</dbReference>
<accession>A0A4V3A069</accession>
<protein>
    <submittedName>
        <fullName evidence="9">F0F1 ATP synthase subunit epsilon</fullName>
    </submittedName>
</protein>
<dbReference type="EMBL" id="SJCY01000004">
    <property type="protein sequence ID" value="TDG36473.1"/>
    <property type="molecule type" value="Genomic_DNA"/>
</dbReference>
<keyword evidence="6" id="KW-0472">Membrane</keyword>
<evidence type="ECO:0000256" key="1">
    <source>
        <dbReference type="ARBA" id="ARBA00003543"/>
    </source>
</evidence>
<keyword evidence="4" id="KW-0813">Transport</keyword>
<evidence type="ECO:0000256" key="2">
    <source>
        <dbReference type="ARBA" id="ARBA00004184"/>
    </source>
</evidence>
<reference evidence="9 10" key="1">
    <citation type="submission" date="2019-02" db="EMBL/GenBank/DDBJ databases">
        <title>Pedobacter sp. nov., a novel speices isolated from soil of pinguins habitat in Antarcitica.</title>
        <authorList>
            <person name="He R.-H."/>
        </authorList>
    </citation>
    <scope>NUCLEOTIDE SEQUENCE [LARGE SCALE GENOMIC DNA]</scope>
    <source>
        <strain evidence="9 10">E01020</strain>
    </source>
</reference>
<evidence type="ECO:0000256" key="5">
    <source>
        <dbReference type="ARBA" id="ARBA00023065"/>
    </source>
</evidence>
<evidence type="ECO:0000256" key="6">
    <source>
        <dbReference type="ARBA" id="ARBA00023136"/>
    </source>
</evidence>
<dbReference type="OrthoDB" id="9804110at2"/>
<dbReference type="InterPro" id="IPR036771">
    <property type="entry name" value="ATPsynth_dsu/esu_N"/>
</dbReference>
<keyword evidence="7" id="KW-0066">ATP synthesis</keyword>
<evidence type="ECO:0000313" key="9">
    <source>
        <dbReference type="EMBL" id="TDG36473.1"/>
    </source>
</evidence>
<comment type="similarity">
    <text evidence="3">Belongs to the ATPase epsilon chain family.</text>
</comment>
<dbReference type="GO" id="GO:0046933">
    <property type="term" value="F:proton-transporting ATP synthase activity, rotational mechanism"/>
    <property type="evidence" value="ECO:0007669"/>
    <property type="project" value="InterPro"/>
</dbReference>
<feature type="domain" description="ATP synthase F1 complex delta/epsilon subunit N-terminal" evidence="8">
    <location>
        <begin position="1"/>
        <end position="79"/>
    </location>
</feature>
<dbReference type="Pfam" id="PF02823">
    <property type="entry name" value="ATP-synt_DE_N"/>
    <property type="match status" value="1"/>
</dbReference>
<gene>
    <name evidence="9" type="ORF">EZJ43_08115</name>
</gene>
<dbReference type="AlphaFoldDB" id="A0A4V3A069"/>
<dbReference type="Gene3D" id="2.60.15.10">
    <property type="entry name" value="F0F1 ATP synthase delta/epsilon subunit, N-terminal"/>
    <property type="match status" value="1"/>
</dbReference>
<organism evidence="9 10">
    <name type="scientific">Pedobacter changchengzhani</name>
    <dbReference type="NCBI Taxonomy" id="2529274"/>
    <lineage>
        <taxon>Bacteria</taxon>
        <taxon>Pseudomonadati</taxon>
        <taxon>Bacteroidota</taxon>
        <taxon>Sphingobacteriia</taxon>
        <taxon>Sphingobacteriales</taxon>
        <taxon>Sphingobacteriaceae</taxon>
        <taxon>Pedobacter</taxon>
    </lineage>
</organism>
<comment type="subcellular location">
    <subcellularLocation>
        <location evidence="2">Endomembrane system</location>
        <topology evidence="2">Peripheral membrane protein</topology>
    </subcellularLocation>
</comment>
<evidence type="ECO:0000313" key="10">
    <source>
        <dbReference type="Proteomes" id="UP000295668"/>
    </source>
</evidence>
<evidence type="ECO:0000256" key="7">
    <source>
        <dbReference type="ARBA" id="ARBA00023196"/>
    </source>
</evidence>
<dbReference type="GO" id="GO:0045259">
    <property type="term" value="C:proton-transporting ATP synthase complex"/>
    <property type="evidence" value="ECO:0007669"/>
    <property type="project" value="UniProtKB-KW"/>
</dbReference>
<proteinExistence type="inferred from homology"/>
<dbReference type="Proteomes" id="UP000295668">
    <property type="component" value="Unassembled WGS sequence"/>
</dbReference>
<dbReference type="SUPFAM" id="SSF51344">
    <property type="entry name" value="Epsilon subunit of F1F0-ATP synthase N-terminal domain"/>
    <property type="match status" value="1"/>
</dbReference>
<comment type="function">
    <text evidence="1">Produces ATP from ADP in the presence of a proton gradient across the membrane.</text>
</comment>
<dbReference type="RefSeq" id="WP_133262202.1">
    <property type="nucleotide sequence ID" value="NZ_SJCY01000004.1"/>
</dbReference>
<dbReference type="GO" id="GO:0012505">
    <property type="term" value="C:endomembrane system"/>
    <property type="evidence" value="ECO:0007669"/>
    <property type="project" value="UniProtKB-SubCell"/>
</dbReference>
<dbReference type="NCBIfam" id="NF004871">
    <property type="entry name" value="PRK06228.1"/>
    <property type="match status" value="1"/>
</dbReference>
<dbReference type="InterPro" id="IPR024037">
    <property type="entry name" value="Alt_ATP_synth_F1_esu"/>
</dbReference>
<evidence type="ECO:0000256" key="4">
    <source>
        <dbReference type="ARBA" id="ARBA00022448"/>
    </source>
</evidence>
<comment type="caution">
    <text evidence="9">The sequence shown here is derived from an EMBL/GenBank/DDBJ whole genome shotgun (WGS) entry which is preliminary data.</text>
</comment>
<evidence type="ECO:0000259" key="8">
    <source>
        <dbReference type="Pfam" id="PF02823"/>
    </source>
</evidence>
<evidence type="ECO:0000256" key="3">
    <source>
        <dbReference type="ARBA" id="ARBA00005712"/>
    </source>
</evidence>
<sequence>MDLKILLPYKVFAEVKNVSNIVAETSDGSFGFLPQRLDCVAVLVPGIFSYETDQTHYLAVDEGLLVKTGSQVLVSVRNAVGGVQLGKLATMVENDFKNIDENEVKVREMASKLESGLLSRLKKFK</sequence>
<keyword evidence="10" id="KW-1185">Reference proteome</keyword>
<dbReference type="NCBIfam" id="TIGR03166">
    <property type="entry name" value="alt_F1F0_F1_eps"/>
    <property type="match status" value="1"/>
</dbReference>